<dbReference type="HOGENOM" id="CLU_319846_0_0_1"/>
<keyword evidence="4" id="KW-1185">Reference proteome</keyword>
<evidence type="ECO:0000313" key="3">
    <source>
        <dbReference type="EMBL" id="KIL65594.1"/>
    </source>
</evidence>
<sequence length="826" mass="91751">MVVMRRVPVPPPPPTSRSASTQNAPRVSHTKSRMSQQPADATSKSAQSVKQNLPSPPTLQNGRKAQRPKRSRFRIPSLSWLLLTIFSLYALSTLHPSPAQSLYKAVSIPYETVIKPYLLPPLRTALSHPVIEHRVTTARTTVQPYAQRVDTTTRPILKKLSQVEQYRIRPLVRHGTLATFRVVQKAWSGIVVHNYRTYLRPHIQPYLARCSSIYHRTVGPTLRTLAIKSYLLYGRVKPHVTNALIKFRHYSTLAFARTNRYINRSYNAIQPHVIAFWVKAQPHVRARCKFLKLQAVKGLSVVRVYASSAATRLGDARREFVDPHLKRIWDKVEDHSVVPSSTPLSSSKRLETSAAPADFTTKVDAVSVTESPIPPSPTSIEAVVSTSLGEEPLESAASIISDSIGLGVAAETPGHEEMDPTWIVLPTISVSIPSPEATSTELTKAAGTTTVPAPVPAVSRIAKEEDVDDFLQELGISADETPKDAQPIVADSSKATIQPAFSARQEDDGAAATLRAKVAAKRASIVKRHSDWQAQLDELYGARERDLRNALVSLRKNAVGELRGLSLRDDPRDEKVVVSIEQEADRLAKGVEGYLKKERDRKEKLGREWYDQLEEKKNQWAKVLNKVDDKFAEKVKGAQEEVHAWYVGVREKEGEEVLKTSSELKSLAETAQANLGLDYAWLEDVTYEDWQRYHDLMRIAERFEETARAIQNGTHAHPPVDPLTLALEVLEGDVQGVIDGFRARFSMLRTEGNDLYTKEKLESPGSSSSSSTSSEPTMSILPISSDGQGDMVDASNIILSKSEEQIKQALGAAGYAVDETRDHREL</sequence>
<name>A0A0C2TFF8_AMAMK</name>
<feature type="region of interest" description="Disordered" evidence="1">
    <location>
        <begin position="756"/>
        <end position="789"/>
    </location>
</feature>
<evidence type="ECO:0000256" key="2">
    <source>
        <dbReference type="SAM" id="Phobius"/>
    </source>
</evidence>
<gene>
    <name evidence="3" type="ORF">M378DRAFT_161903</name>
</gene>
<keyword evidence="2" id="KW-0472">Membrane</keyword>
<feature type="compositionally biased region" description="Polar residues" evidence="1">
    <location>
        <begin position="16"/>
        <end position="25"/>
    </location>
</feature>
<protein>
    <submittedName>
        <fullName evidence="3">Uncharacterized protein</fullName>
    </submittedName>
</protein>
<dbReference type="EMBL" id="KN818241">
    <property type="protein sequence ID" value="KIL65594.1"/>
    <property type="molecule type" value="Genomic_DNA"/>
</dbReference>
<keyword evidence="2" id="KW-0812">Transmembrane</keyword>
<feature type="compositionally biased region" description="Low complexity" evidence="1">
    <location>
        <begin position="763"/>
        <end position="779"/>
    </location>
</feature>
<accession>A0A0C2TFF8</accession>
<dbReference type="AlphaFoldDB" id="A0A0C2TFF8"/>
<dbReference type="Proteomes" id="UP000054549">
    <property type="component" value="Unassembled WGS sequence"/>
</dbReference>
<feature type="compositionally biased region" description="Polar residues" evidence="1">
    <location>
        <begin position="33"/>
        <end position="63"/>
    </location>
</feature>
<dbReference type="OrthoDB" id="3260408at2759"/>
<organism evidence="3 4">
    <name type="scientific">Amanita muscaria (strain Koide BX008)</name>
    <dbReference type="NCBI Taxonomy" id="946122"/>
    <lineage>
        <taxon>Eukaryota</taxon>
        <taxon>Fungi</taxon>
        <taxon>Dikarya</taxon>
        <taxon>Basidiomycota</taxon>
        <taxon>Agaricomycotina</taxon>
        <taxon>Agaricomycetes</taxon>
        <taxon>Agaricomycetidae</taxon>
        <taxon>Agaricales</taxon>
        <taxon>Pluteineae</taxon>
        <taxon>Amanitaceae</taxon>
        <taxon>Amanita</taxon>
    </lineage>
</organism>
<feature type="transmembrane region" description="Helical" evidence="2">
    <location>
        <begin position="73"/>
        <end position="91"/>
    </location>
</feature>
<evidence type="ECO:0000256" key="1">
    <source>
        <dbReference type="SAM" id="MobiDB-lite"/>
    </source>
</evidence>
<proteinExistence type="predicted"/>
<dbReference type="STRING" id="946122.A0A0C2TFF8"/>
<evidence type="ECO:0000313" key="4">
    <source>
        <dbReference type="Proteomes" id="UP000054549"/>
    </source>
</evidence>
<dbReference type="InParanoid" id="A0A0C2TFF8"/>
<keyword evidence="2" id="KW-1133">Transmembrane helix</keyword>
<reference evidence="3 4" key="1">
    <citation type="submission" date="2014-04" db="EMBL/GenBank/DDBJ databases">
        <title>Evolutionary Origins and Diversification of the Mycorrhizal Mutualists.</title>
        <authorList>
            <consortium name="DOE Joint Genome Institute"/>
            <consortium name="Mycorrhizal Genomics Consortium"/>
            <person name="Kohler A."/>
            <person name="Kuo A."/>
            <person name="Nagy L.G."/>
            <person name="Floudas D."/>
            <person name="Copeland A."/>
            <person name="Barry K.W."/>
            <person name="Cichocki N."/>
            <person name="Veneault-Fourrey C."/>
            <person name="LaButti K."/>
            <person name="Lindquist E.A."/>
            <person name="Lipzen A."/>
            <person name="Lundell T."/>
            <person name="Morin E."/>
            <person name="Murat C."/>
            <person name="Riley R."/>
            <person name="Ohm R."/>
            <person name="Sun H."/>
            <person name="Tunlid A."/>
            <person name="Henrissat B."/>
            <person name="Grigoriev I.V."/>
            <person name="Hibbett D.S."/>
            <person name="Martin F."/>
        </authorList>
    </citation>
    <scope>NUCLEOTIDE SEQUENCE [LARGE SCALE GENOMIC DNA]</scope>
    <source>
        <strain evidence="3 4">Koide BX008</strain>
    </source>
</reference>
<feature type="region of interest" description="Disordered" evidence="1">
    <location>
        <begin position="1"/>
        <end position="70"/>
    </location>
</feature>